<dbReference type="PROSITE" id="PS50850">
    <property type="entry name" value="MFS"/>
    <property type="match status" value="1"/>
</dbReference>
<dbReference type="PRINTS" id="PR01036">
    <property type="entry name" value="TCRTETB"/>
</dbReference>
<dbReference type="PANTHER" id="PTHR23501">
    <property type="entry name" value="MAJOR FACILITATOR SUPERFAMILY"/>
    <property type="match status" value="1"/>
</dbReference>
<feature type="transmembrane region" description="Helical" evidence="7">
    <location>
        <begin position="421"/>
        <end position="443"/>
    </location>
</feature>
<dbReference type="EMBL" id="NMQW01000021">
    <property type="protein sequence ID" value="OXM85475.1"/>
    <property type="molecule type" value="Genomic_DNA"/>
</dbReference>
<organism evidence="9 10">
    <name type="scientific">Paenibacillus rigui</name>
    <dbReference type="NCBI Taxonomy" id="554312"/>
    <lineage>
        <taxon>Bacteria</taxon>
        <taxon>Bacillati</taxon>
        <taxon>Bacillota</taxon>
        <taxon>Bacilli</taxon>
        <taxon>Bacillales</taxon>
        <taxon>Paenibacillaceae</taxon>
        <taxon>Paenibacillus</taxon>
    </lineage>
</organism>
<dbReference type="Proteomes" id="UP000215509">
    <property type="component" value="Unassembled WGS sequence"/>
</dbReference>
<dbReference type="NCBIfam" id="TIGR00711">
    <property type="entry name" value="efflux_EmrB"/>
    <property type="match status" value="1"/>
</dbReference>
<evidence type="ECO:0000313" key="9">
    <source>
        <dbReference type="EMBL" id="OXM85475.1"/>
    </source>
</evidence>
<evidence type="ECO:0000256" key="6">
    <source>
        <dbReference type="ARBA" id="ARBA00023136"/>
    </source>
</evidence>
<comment type="subcellular location">
    <subcellularLocation>
        <location evidence="1">Cell membrane</location>
        <topology evidence="1">Multi-pass membrane protein</topology>
    </subcellularLocation>
</comment>
<evidence type="ECO:0000256" key="2">
    <source>
        <dbReference type="ARBA" id="ARBA00022448"/>
    </source>
</evidence>
<keyword evidence="3" id="KW-1003">Cell membrane</keyword>
<dbReference type="CDD" id="cd17502">
    <property type="entry name" value="MFS_Azr1_MDR_like"/>
    <property type="match status" value="1"/>
</dbReference>
<feature type="transmembrane region" description="Helical" evidence="7">
    <location>
        <begin position="69"/>
        <end position="88"/>
    </location>
</feature>
<evidence type="ECO:0000256" key="3">
    <source>
        <dbReference type="ARBA" id="ARBA00022475"/>
    </source>
</evidence>
<sequence>MPFNIIHTELLKRHCVDYIRRCIILSNEKTNTKWVTAGLLLGLVLSSLDQTIVAASLPTITKQLGGFSLYSWVFTVYMLASTVMMPIYGKLADLFGRKRVFLGGLSLFLLGSLLCGCAHSMYELIAFRCIQGLGAGALMPVAFTIIADIYPPEQRVKFMGLFSTVFAASSIGGPVLGGLLAAWSWRWIFLMNLPIGLPALLLLAAALKETQPLRSRPKIDWSGAAAFAGSVVALLLALVLGGNEYAWGSPVNLGLWITGGALLGVFIWVEAKAKEPMMPMRLFTLRTVTCSHIAGFFINAALFGAIAYIPLFVQGVIGVSSVVTGYILVPFMLATVVTMTGCRRWMMKVSYRTILVMSLSCTLAGFLLFSRMDMDTTTLEIVIYMLVAGFGAGAVFPALGTAAQHAVEWSLRGAATSSNQFFRSVGGTIGVSIMGGMLSRGIADRLEASKAAGLDIQGLSDPETVLNGELRLQLPESALQELQRAFSGALHDVFLFASLLVAVSLLASAAMGKARLISRNGESS</sequence>
<dbReference type="InterPro" id="IPR020846">
    <property type="entry name" value="MFS_dom"/>
</dbReference>
<feature type="domain" description="Major facilitator superfamily (MFS) profile" evidence="8">
    <location>
        <begin position="35"/>
        <end position="516"/>
    </location>
</feature>
<feature type="transmembrane region" description="Helical" evidence="7">
    <location>
        <begin position="100"/>
        <end position="119"/>
    </location>
</feature>
<dbReference type="InterPro" id="IPR036259">
    <property type="entry name" value="MFS_trans_sf"/>
</dbReference>
<comment type="caution">
    <text evidence="9">The sequence shown here is derived from an EMBL/GenBank/DDBJ whole genome shotgun (WGS) entry which is preliminary data.</text>
</comment>
<feature type="transmembrane region" description="Helical" evidence="7">
    <location>
        <begin position="253"/>
        <end position="271"/>
    </location>
</feature>
<feature type="transmembrane region" description="Helical" evidence="7">
    <location>
        <begin position="34"/>
        <end position="57"/>
    </location>
</feature>
<dbReference type="FunFam" id="1.20.1720.10:FF:000004">
    <property type="entry name" value="EmrB/QacA family drug resistance transporter"/>
    <property type="match status" value="1"/>
</dbReference>
<feature type="transmembrane region" description="Helical" evidence="7">
    <location>
        <begin position="219"/>
        <end position="241"/>
    </location>
</feature>
<evidence type="ECO:0000256" key="5">
    <source>
        <dbReference type="ARBA" id="ARBA00022989"/>
    </source>
</evidence>
<dbReference type="Pfam" id="PF07690">
    <property type="entry name" value="MFS_1"/>
    <property type="match status" value="1"/>
</dbReference>
<evidence type="ECO:0000259" key="8">
    <source>
        <dbReference type="PROSITE" id="PS50850"/>
    </source>
</evidence>
<gene>
    <name evidence="9" type="ORF">CF651_14940</name>
</gene>
<dbReference type="InterPro" id="IPR011701">
    <property type="entry name" value="MFS"/>
</dbReference>
<dbReference type="GO" id="GO:0022857">
    <property type="term" value="F:transmembrane transporter activity"/>
    <property type="evidence" value="ECO:0007669"/>
    <property type="project" value="InterPro"/>
</dbReference>
<accession>A0A229UQN1</accession>
<keyword evidence="10" id="KW-1185">Reference proteome</keyword>
<keyword evidence="5 7" id="KW-1133">Transmembrane helix</keyword>
<feature type="transmembrane region" description="Helical" evidence="7">
    <location>
        <begin position="125"/>
        <end position="146"/>
    </location>
</feature>
<feature type="transmembrane region" description="Helical" evidence="7">
    <location>
        <begin position="381"/>
        <end position="400"/>
    </location>
</feature>
<dbReference type="InterPro" id="IPR004638">
    <property type="entry name" value="EmrB-like"/>
</dbReference>
<feature type="transmembrane region" description="Helical" evidence="7">
    <location>
        <begin position="158"/>
        <end position="181"/>
    </location>
</feature>
<feature type="transmembrane region" description="Helical" evidence="7">
    <location>
        <begin position="349"/>
        <end position="369"/>
    </location>
</feature>
<reference evidence="9 10" key="1">
    <citation type="submission" date="2017-07" db="EMBL/GenBank/DDBJ databases">
        <title>Genome sequencing and assembly of Paenibacillus rigui.</title>
        <authorList>
            <person name="Mayilraj S."/>
        </authorList>
    </citation>
    <scope>NUCLEOTIDE SEQUENCE [LARGE SCALE GENOMIC DNA]</scope>
    <source>
        <strain evidence="9 10">JCM 16352</strain>
    </source>
</reference>
<name>A0A229UQN1_9BACL</name>
<evidence type="ECO:0000256" key="4">
    <source>
        <dbReference type="ARBA" id="ARBA00022692"/>
    </source>
</evidence>
<evidence type="ECO:0000256" key="1">
    <source>
        <dbReference type="ARBA" id="ARBA00004651"/>
    </source>
</evidence>
<feature type="transmembrane region" description="Helical" evidence="7">
    <location>
        <begin position="283"/>
        <end position="309"/>
    </location>
</feature>
<dbReference type="OrthoDB" id="9816041at2"/>
<dbReference type="AlphaFoldDB" id="A0A229UQN1"/>
<dbReference type="Gene3D" id="1.20.1250.20">
    <property type="entry name" value="MFS general substrate transporter like domains"/>
    <property type="match status" value="1"/>
</dbReference>
<feature type="transmembrane region" description="Helical" evidence="7">
    <location>
        <begin position="315"/>
        <end position="337"/>
    </location>
</feature>
<protein>
    <submittedName>
        <fullName evidence="9">MFS transporter</fullName>
    </submittedName>
</protein>
<evidence type="ECO:0000313" key="10">
    <source>
        <dbReference type="Proteomes" id="UP000215509"/>
    </source>
</evidence>
<dbReference type="Gene3D" id="1.20.1720.10">
    <property type="entry name" value="Multidrug resistance protein D"/>
    <property type="match status" value="1"/>
</dbReference>
<keyword evidence="2" id="KW-0813">Transport</keyword>
<keyword evidence="4 7" id="KW-0812">Transmembrane</keyword>
<feature type="transmembrane region" description="Helical" evidence="7">
    <location>
        <begin position="493"/>
        <end position="511"/>
    </location>
</feature>
<proteinExistence type="predicted"/>
<dbReference type="SUPFAM" id="SSF103473">
    <property type="entry name" value="MFS general substrate transporter"/>
    <property type="match status" value="1"/>
</dbReference>
<dbReference type="PANTHER" id="PTHR23501:SF170">
    <property type="entry name" value="MULTIDRUG RESISTANCE PROTEIN 3"/>
    <property type="match status" value="1"/>
</dbReference>
<keyword evidence="6 7" id="KW-0472">Membrane</keyword>
<evidence type="ECO:0000256" key="7">
    <source>
        <dbReference type="SAM" id="Phobius"/>
    </source>
</evidence>
<dbReference type="GO" id="GO:0005886">
    <property type="term" value="C:plasma membrane"/>
    <property type="evidence" value="ECO:0007669"/>
    <property type="project" value="UniProtKB-SubCell"/>
</dbReference>
<feature type="transmembrane region" description="Helical" evidence="7">
    <location>
        <begin position="187"/>
        <end position="207"/>
    </location>
</feature>